<gene>
    <name evidence="3" type="ORF">FHX80_113457</name>
</gene>
<comment type="caution">
    <text evidence="3">The sequence shown here is derived from an EMBL/GenBank/DDBJ whole genome shotgun (WGS) entry which is preliminary data.</text>
</comment>
<proteinExistence type="predicted"/>
<keyword evidence="2" id="KW-0812">Transmembrane</keyword>
<feature type="region of interest" description="Disordered" evidence="1">
    <location>
        <begin position="1"/>
        <end position="43"/>
    </location>
</feature>
<reference evidence="3 4" key="1">
    <citation type="submission" date="2019-06" db="EMBL/GenBank/DDBJ databases">
        <title>Sequencing the genomes of 1000 actinobacteria strains.</title>
        <authorList>
            <person name="Klenk H.-P."/>
        </authorList>
    </citation>
    <scope>NUCLEOTIDE SEQUENCE [LARGE SCALE GENOMIC DNA]</scope>
    <source>
        <strain evidence="3 4">DSM 42059</strain>
    </source>
</reference>
<evidence type="ECO:0008006" key="5">
    <source>
        <dbReference type="Google" id="ProtNLM"/>
    </source>
</evidence>
<evidence type="ECO:0000313" key="4">
    <source>
        <dbReference type="Proteomes" id="UP000318186"/>
    </source>
</evidence>
<keyword evidence="2" id="KW-1133">Transmembrane helix</keyword>
<keyword evidence="2" id="KW-0472">Membrane</keyword>
<accession>A0A561V034</accession>
<evidence type="ECO:0000256" key="2">
    <source>
        <dbReference type="SAM" id="Phobius"/>
    </source>
</evidence>
<dbReference type="EMBL" id="VIWW01000001">
    <property type="protein sequence ID" value="TWG04985.1"/>
    <property type="molecule type" value="Genomic_DNA"/>
</dbReference>
<feature type="transmembrane region" description="Helical" evidence="2">
    <location>
        <begin position="65"/>
        <end position="88"/>
    </location>
</feature>
<organism evidence="3 4">
    <name type="scientific">Streptomyces brevispora</name>
    <dbReference type="NCBI Taxonomy" id="887462"/>
    <lineage>
        <taxon>Bacteria</taxon>
        <taxon>Bacillati</taxon>
        <taxon>Actinomycetota</taxon>
        <taxon>Actinomycetes</taxon>
        <taxon>Kitasatosporales</taxon>
        <taxon>Streptomycetaceae</taxon>
        <taxon>Streptomyces</taxon>
    </lineage>
</organism>
<protein>
    <recommendedName>
        <fullName evidence="5">MMPL family protein</fullName>
    </recommendedName>
</protein>
<name>A0A561V034_9ACTN</name>
<feature type="compositionally biased region" description="Low complexity" evidence="1">
    <location>
        <begin position="16"/>
        <end position="26"/>
    </location>
</feature>
<evidence type="ECO:0000313" key="3">
    <source>
        <dbReference type="EMBL" id="TWG04985.1"/>
    </source>
</evidence>
<evidence type="ECO:0000256" key="1">
    <source>
        <dbReference type="SAM" id="MobiDB-lite"/>
    </source>
</evidence>
<dbReference type="AlphaFoldDB" id="A0A561V034"/>
<sequence>MGTCPADDSKTRNSRSRTPGPTSRPRAASLPARGRDPAEWPAFPHGDARAAAVAGTGLSARVVTAAALIMASVFIVRLALVPAVMAIAGKEIWYHPKWYGRLIPDPDIEGEKLEGHLDQSSHDKQLVGTNV</sequence>
<dbReference type="Proteomes" id="UP000318186">
    <property type="component" value="Unassembled WGS sequence"/>
</dbReference>